<evidence type="ECO:0008006" key="4">
    <source>
        <dbReference type="Google" id="ProtNLM"/>
    </source>
</evidence>
<reference evidence="2 3" key="1">
    <citation type="submission" date="2018-03" db="EMBL/GenBank/DDBJ databases">
        <title>Marinobacter brunus sp. nov., a marine bacterium of Gamma-proteobacteria isolated from the surface seawater of the South China Sea.</title>
        <authorList>
            <person name="Cheng H."/>
            <person name="Wu Y.-H."/>
            <person name="Xamxidin M."/>
            <person name="Xu X.-W."/>
        </authorList>
    </citation>
    <scope>NUCLEOTIDE SEQUENCE [LARGE SCALE GENOMIC DNA]</scope>
    <source>
        <strain evidence="2 3">NH169-3</strain>
    </source>
</reference>
<dbReference type="EMBL" id="PXNP01000103">
    <property type="protein sequence ID" value="PSF05421.1"/>
    <property type="molecule type" value="Genomic_DNA"/>
</dbReference>
<sequence length="178" mass="18909">MKFRASKVIPVLLAALLAGCSTLVSETGDGPVRYKERVAVVPFINLSETPQAGDRAASILVALLRAEGMSRVEVYLPEDANPLMYESQSRQQEGIDMAAADGVDLIVTGTVEEWRYKAGFDNEPAVGVTLLVRRASDNALVWSGTAAKAGWGRASLGTTGRSVLQELVEAMPLSAGDD</sequence>
<feature type="chain" id="PRO_5015712061" description="Penicillin-binding protein activator LpoB" evidence="1">
    <location>
        <begin position="27"/>
        <end position="178"/>
    </location>
</feature>
<comment type="caution">
    <text evidence="2">The sequence shown here is derived from an EMBL/GenBank/DDBJ whole genome shotgun (WGS) entry which is preliminary data.</text>
</comment>
<feature type="signal peptide" evidence="1">
    <location>
        <begin position="1"/>
        <end position="26"/>
    </location>
</feature>
<protein>
    <recommendedName>
        <fullName evidence="4">Penicillin-binding protein activator LpoB</fullName>
    </recommendedName>
</protein>
<evidence type="ECO:0000256" key="1">
    <source>
        <dbReference type="SAM" id="SignalP"/>
    </source>
</evidence>
<keyword evidence="3" id="KW-1185">Reference proteome</keyword>
<dbReference type="PROSITE" id="PS51257">
    <property type="entry name" value="PROKAR_LIPOPROTEIN"/>
    <property type="match status" value="1"/>
</dbReference>
<keyword evidence="1" id="KW-0732">Signal</keyword>
<dbReference type="AlphaFoldDB" id="A0A2T1K5J9"/>
<organism evidence="2 3">
    <name type="scientific">Marinobacter fuscus</name>
    <dbReference type="NCBI Taxonomy" id="2109942"/>
    <lineage>
        <taxon>Bacteria</taxon>
        <taxon>Pseudomonadati</taxon>
        <taxon>Pseudomonadota</taxon>
        <taxon>Gammaproteobacteria</taxon>
        <taxon>Pseudomonadales</taxon>
        <taxon>Marinobacteraceae</taxon>
        <taxon>Marinobacter</taxon>
    </lineage>
</organism>
<dbReference type="OrthoDB" id="9791579at2"/>
<dbReference type="Proteomes" id="UP000239866">
    <property type="component" value="Unassembled WGS sequence"/>
</dbReference>
<evidence type="ECO:0000313" key="3">
    <source>
        <dbReference type="Proteomes" id="UP000239866"/>
    </source>
</evidence>
<dbReference type="Gene3D" id="3.40.50.10610">
    <property type="entry name" value="ABC-type transport auxiliary lipoprotein component"/>
    <property type="match status" value="1"/>
</dbReference>
<proteinExistence type="predicted"/>
<accession>A0A2T1K5J9</accession>
<gene>
    <name evidence="2" type="ORF">C7H09_15600</name>
</gene>
<evidence type="ECO:0000313" key="2">
    <source>
        <dbReference type="EMBL" id="PSF05421.1"/>
    </source>
</evidence>
<dbReference type="RefSeq" id="WP_106764350.1">
    <property type="nucleotide sequence ID" value="NZ_PXNP01000103.1"/>
</dbReference>
<name>A0A2T1K5J9_9GAMM</name>